<gene>
    <name evidence="1" type="ORF">THRCLA_10227</name>
</gene>
<dbReference type="Pfam" id="PF13637">
    <property type="entry name" value="Ank_4"/>
    <property type="match status" value="1"/>
</dbReference>
<dbReference type="PANTHER" id="PTHR46586:SF3">
    <property type="entry name" value="ANKYRIN REPEAT-CONTAINING PROTEIN"/>
    <property type="match status" value="1"/>
</dbReference>
<dbReference type="InterPro" id="IPR036770">
    <property type="entry name" value="Ankyrin_rpt-contain_sf"/>
</dbReference>
<keyword evidence="2" id="KW-1185">Reference proteome</keyword>
<accession>A0A1V9YRZ9</accession>
<proteinExistence type="predicted"/>
<dbReference type="STRING" id="74557.A0A1V9YRZ9"/>
<evidence type="ECO:0008006" key="3">
    <source>
        <dbReference type="Google" id="ProtNLM"/>
    </source>
</evidence>
<reference evidence="1 2" key="1">
    <citation type="journal article" date="2014" name="Genome Biol. Evol.">
        <title>The secreted proteins of Achlya hypogyna and Thraustotheca clavata identify the ancestral oomycete secretome and reveal gene acquisitions by horizontal gene transfer.</title>
        <authorList>
            <person name="Misner I."/>
            <person name="Blouin N."/>
            <person name="Leonard G."/>
            <person name="Richards T.A."/>
            <person name="Lane C.E."/>
        </authorList>
    </citation>
    <scope>NUCLEOTIDE SEQUENCE [LARGE SCALE GENOMIC DNA]</scope>
    <source>
        <strain evidence="1 2">ATCC 34112</strain>
    </source>
</reference>
<dbReference type="Pfam" id="PF12796">
    <property type="entry name" value="Ank_2"/>
    <property type="match status" value="2"/>
</dbReference>
<dbReference type="PANTHER" id="PTHR46586">
    <property type="entry name" value="ANKYRIN REPEAT-CONTAINING PROTEIN"/>
    <property type="match status" value="1"/>
</dbReference>
<dbReference type="InterPro" id="IPR052050">
    <property type="entry name" value="SecEffector_AnkRepeat"/>
</dbReference>
<dbReference type="OrthoDB" id="63159at2759"/>
<evidence type="ECO:0000313" key="1">
    <source>
        <dbReference type="EMBL" id="OQR88584.1"/>
    </source>
</evidence>
<name>A0A1V9YRZ9_9STRA</name>
<evidence type="ECO:0000313" key="2">
    <source>
        <dbReference type="Proteomes" id="UP000243217"/>
    </source>
</evidence>
<comment type="caution">
    <text evidence="1">The sequence shown here is derived from an EMBL/GenBank/DDBJ whole genome shotgun (WGS) entry which is preliminary data.</text>
</comment>
<dbReference type="InterPro" id="IPR002110">
    <property type="entry name" value="Ankyrin_rpt"/>
</dbReference>
<protein>
    <recommendedName>
        <fullName evidence="3">Ankyrin repeat-containing domain</fullName>
    </recommendedName>
</protein>
<dbReference type="Proteomes" id="UP000243217">
    <property type="component" value="Unassembled WGS sequence"/>
</dbReference>
<dbReference type="SUPFAM" id="SSF48403">
    <property type="entry name" value="Ankyrin repeat"/>
    <property type="match status" value="2"/>
</dbReference>
<sequence length="528" mass="59047">MAHICPLKLAAICGHLEIVKLLMNASNKVWTAEAMDLAAMNGHLDVVRFIHNLENGPGCTTQAMDDAATFGHLEVVQFLNENRTEGCTSKALEGEVNKGYGDVVEYLLSHQREQFSPSSFFYPEYYRIQCHRASEYKDYIGVIRCLSNRPFANISEDPIMNAIEANALIIMKFLHHENICGITKNILDRVIEIGDQAAIRYAVESWIPLDNEELLSHSNWGDKEWNNSNAMDIAATLGGFRTVILLHRTWIMCCTVEAMNKAAAIGRLDIVEWLHTHRTEGCTDDAMTYAAARGHFNVVKWLHEFGYTKSGLSTAAYNGDAELVNDFFGGCGNQMVYMPGSTPTIEVFCGVAVDRAASNGHTDIVEILQDFPATTYAMDIAAYNGHLDMIKYLHTHHSEGCSAEAYKNAVRTNHFDILEYLVTSNCCNGDIELCISASGYNNVDIVTFCLNQLQTELTPKLKQLMMYKAAMFGQLEILHDVKGFGCTSITLQEAERRGPEGTVRYLNAIGYYENNVLEVESLWIFDMI</sequence>
<organism evidence="1 2">
    <name type="scientific">Thraustotheca clavata</name>
    <dbReference type="NCBI Taxonomy" id="74557"/>
    <lineage>
        <taxon>Eukaryota</taxon>
        <taxon>Sar</taxon>
        <taxon>Stramenopiles</taxon>
        <taxon>Oomycota</taxon>
        <taxon>Saprolegniomycetes</taxon>
        <taxon>Saprolegniales</taxon>
        <taxon>Achlyaceae</taxon>
        <taxon>Thraustotheca</taxon>
    </lineage>
</organism>
<dbReference type="EMBL" id="JNBS01003117">
    <property type="protein sequence ID" value="OQR88584.1"/>
    <property type="molecule type" value="Genomic_DNA"/>
</dbReference>
<dbReference type="AlphaFoldDB" id="A0A1V9YRZ9"/>
<dbReference type="Gene3D" id="1.25.40.20">
    <property type="entry name" value="Ankyrin repeat-containing domain"/>
    <property type="match status" value="3"/>
</dbReference>